<dbReference type="Proteomes" id="UP000568380">
    <property type="component" value="Unassembled WGS sequence"/>
</dbReference>
<proteinExistence type="predicted"/>
<dbReference type="EMBL" id="JACHIN010000006">
    <property type="protein sequence ID" value="MBB5079235.1"/>
    <property type="molecule type" value="Genomic_DNA"/>
</dbReference>
<feature type="domain" description="HTH marR-type" evidence="1">
    <location>
        <begin position="10"/>
        <end position="142"/>
    </location>
</feature>
<gene>
    <name evidence="2" type="ORF">HNR40_004721</name>
</gene>
<dbReference type="AlphaFoldDB" id="A0A7W8A5I1"/>
<organism evidence="2 3">
    <name type="scientific">Nonomuraea endophytica</name>
    <dbReference type="NCBI Taxonomy" id="714136"/>
    <lineage>
        <taxon>Bacteria</taxon>
        <taxon>Bacillati</taxon>
        <taxon>Actinomycetota</taxon>
        <taxon>Actinomycetes</taxon>
        <taxon>Streptosporangiales</taxon>
        <taxon>Streptosporangiaceae</taxon>
        <taxon>Nonomuraea</taxon>
    </lineage>
</organism>
<dbReference type="Pfam" id="PF12802">
    <property type="entry name" value="MarR_2"/>
    <property type="match status" value="1"/>
</dbReference>
<dbReference type="PANTHER" id="PTHR33164">
    <property type="entry name" value="TRANSCRIPTIONAL REGULATOR, MARR FAMILY"/>
    <property type="match status" value="1"/>
</dbReference>
<keyword evidence="3" id="KW-1185">Reference proteome</keyword>
<dbReference type="PANTHER" id="PTHR33164:SF106">
    <property type="entry name" value="TRANSCRIPTIONAL REGULATORY PROTEIN"/>
    <property type="match status" value="1"/>
</dbReference>
<evidence type="ECO:0000259" key="1">
    <source>
        <dbReference type="PROSITE" id="PS50995"/>
    </source>
</evidence>
<keyword evidence="2" id="KW-0238">DNA-binding</keyword>
<comment type="caution">
    <text evidence="2">The sequence shown here is derived from an EMBL/GenBank/DDBJ whole genome shotgun (WGS) entry which is preliminary data.</text>
</comment>
<dbReference type="InterPro" id="IPR036388">
    <property type="entry name" value="WH-like_DNA-bd_sf"/>
</dbReference>
<evidence type="ECO:0000313" key="2">
    <source>
        <dbReference type="EMBL" id="MBB5079235.1"/>
    </source>
</evidence>
<dbReference type="InterPro" id="IPR000835">
    <property type="entry name" value="HTH_MarR-typ"/>
</dbReference>
<dbReference type="InterPro" id="IPR036390">
    <property type="entry name" value="WH_DNA-bd_sf"/>
</dbReference>
<dbReference type="GO" id="GO:0006950">
    <property type="term" value="P:response to stress"/>
    <property type="evidence" value="ECO:0007669"/>
    <property type="project" value="TreeGrafter"/>
</dbReference>
<dbReference type="Gene3D" id="1.10.10.10">
    <property type="entry name" value="Winged helix-like DNA-binding domain superfamily/Winged helix DNA-binding domain"/>
    <property type="match status" value="1"/>
</dbReference>
<sequence>MSKDPKDELARELTGELFELSMALDLIGNASAGQIGINQTDLMCLNLLVRHGPMSPGQIAAALGLTTAAISAMASRLEAGGYAAREIDPKDRRRVLMHASPLGAERAFGLFDDFFLATTELFGSTSEDDLRRLADLLQRFRHLLTEHAQAIRDRPK</sequence>
<dbReference type="GO" id="GO:0003677">
    <property type="term" value="F:DNA binding"/>
    <property type="evidence" value="ECO:0007669"/>
    <property type="project" value="UniProtKB-KW"/>
</dbReference>
<name>A0A7W8A5I1_9ACTN</name>
<accession>A0A7W8A5I1</accession>
<protein>
    <submittedName>
        <fullName evidence="2">DNA-binding MarR family transcriptional regulator</fullName>
    </submittedName>
</protein>
<reference evidence="2 3" key="1">
    <citation type="submission" date="2020-08" db="EMBL/GenBank/DDBJ databases">
        <title>Genomic Encyclopedia of Type Strains, Phase IV (KMG-IV): sequencing the most valuable type-strain genomes for metagenomic binning, comparative biology and taxonomic classification.</title>
        <authorList>
            <person name="Goeker M."/>
        </authorList>
    </citation>
    <scope>NUCLEOTIDE SEQUENCE [LARGE SCALE GENOMIC DNA]</scope>
    <source>
        <strain evidence="2 3">DSM 45385</strain>
    </source>
</reference>
<dbReference type="GO" id="GO:0003700">
    <property type="term" value="F:DNA-binding transcription factor activity"/>
    <property type="evidence" value="ECO:0007669"/>
    <property type="project" value="InterPro"/>
</dbReference>
<dbReference type="RefSeq" id="WP_184964711.1">
    <property type="nucleotide sequence ID" value="NZ_JACHIN010000006.1"/>
</dbReference>
<dbReference type="PROSITE" id="PS50995">
    <property type="entry name" value="HTH_MARR_2"/>
    <property type="match status" value="1"/>
</dbReference>
<dbReference type="InterPro" id="IPR039422">
    <property type="entry name" value="MarR/SlyA-like"/>
</dbReference>
<dbReference type="SMART" id="SM00347">
    <property type="entry name" value="HTH_MARR"/>
    <property type="match status" value="1"/>
</dbReference>
<dbReference type="PRINTS" id="PR00598">
    <property type="entry name" value="HTHMARR"/>
</dbReference>
<evidence type="ECO:0000313" key="3">
    <source>
        <dbReference type="Proteomes" id="UP000568380"/>
    </source>
</evidence>
<dbReference type="SUPFAM" id="SSF46785">
    <property type="entry name" value="Winged helix' DNA-binding domain"/>
    <property type="match status" value="1"/>
</dbReference>